<evidence type="ECO:0000313" key="2">
    <source>
        <dbReference type="EMBL" id="KAJ3079623.1"/>
    </source>
</evidence>
<protein>
    <recommendedName>
        <fullName evidence="1">Protein kinase domain-containing protein</fullName>
    </recommendedName>
</protein>
<dbReference type="Gene3D" id="1.10.510.10">
    <property type="entry name" value="Transferase(Phosphotransferase) domain 1"/>
    <property type="match status" value="1"/>
</dbReference>
<feature type="domain" description="Protein kinase" evidence="1">
    <location>
        <begin position="1"/>
        <end position="242"/>
    </location>
</feature>
<evidence type="ECO:0000313" key="3">
    <source>
        <dbReference type="Proteomes" id="UP001211907"/>
    </source>
</evidence>
<gene>
    <name evidence="2" type="ORF">HK100_010366</name>
</gene>
<comment type="caution">
    <text evidence="2">The sequence shown here is derived from an EMBL/GenBank/DDBJ whole genome shotgun (WGS) entry which is preliminary data.</text>
</comment>
<evidence type="ECO:0000259" key="1">
    <source>
        <dbReference type="PROSITE" id="PS50011"/>
    </source>
</evidence>
<dbReference type="EMBL" id="JADGJH010005695">
    <property type="protein sequence ID" value="KAJ3079623.1"/>
    <property type="molecule type" value="Genomic_DNA"/>
</dbReference>
<dbReference type="PANTHER" id="PTHR44329:SF140">
    <property type="entry name" value="INACTIVE PROTEIN TYROSINE KINASE PTKL"/>
    <property type="match status" value="1"/>
</dbReference>
<dbReference type="Proteomes" id="UP001211907">
    <property type="component" value="Unassembled WGS sequence"/>
</dbReference>
<dbReference type="SUPFAM" id="SSF56112">
    <property type="entry name" value="Protein kinase-like (PK-like)"/>
    <property type="match status" value="1"/>
</dbReference>
<dbReference type="InterPro" id="IPR001245">
    <property type="entry name" value="Ser-Thr/Tyr_kinase_cat_dom"/>
</dbReference>
<dbReference type="PROSITE" id="PS50011">
    <property type="entry name" value="PROTEIN_KINASE_DOM"/>
    <property type="match status" value="1"/>
</dbReference>
<dbReference type="GO" id="GO:0005524">
    <property type="term" value="F:ATP binding"/>
    <property type="evidence" value="ECO:0007669"/>
    <property type="project" value="InterPro"/>
</dbReference>
<dbReference type="Pfam" id="PF07714">
    <property type="entry name" value="PK_Tyr_Ser-Thr"/>
    <property type="match status" value="2"/>
</dbReference>
<dbReference type="InterPro" id="IPR000719">
    <property type="entry name" value="Prot_kinase_dom"/>
</dbReference>
<reference evidence="2" key="1">
    <citation type="submission" date="2020-05" db="EMBL/GenBank/DDBJ databases">
        <title>Phylogenomic resolution of chytrid fungi.</title>
        <authorList>
            <person name="Stajich J.E."/>
            <person name="Amses K."/>
            <person name="Simmons R."/>
            <person name="Seto K."/>
            <person name="Myers J."/>
            <person name="Bonds A."/>
            <person name="Quandt C.A."/>
            <person name="Barry K."/>
            <person name="Liu P."/>
            <person name="Grigoriev I."/>
            <person name="Longcore J.E."/>
            <person name="James T.Y."/>
        </authorList>
    </citation>
    <scope>NUCLEOTIDE SEQUENCE</scope>
    <source>
        <strain evidence="2">JEL0513</strain>
    </source>
</reference>
<name>A0AAD5SL95_9FUNG</name>
<dbReference type="InterPro" id="IPR051681">
    <property type="entry name" value="Ser/Thr_Kinases-Pseudokinases"/>
</dbReference>
<accession>A0AAD5SL95</accession>
<dbReference type="Gene3D" id="3.30.200.20">
    <property type="entry name" value="Phosphorylase Kinase, domain 1"/>
    <property type="match status" value="1"/>
</dbReference>
<keyword evidence="3" id="KW-1185">Reference proteome</keyword>
<dbReference type="InterPro" id="IPR011009">
    <property type="entry name" value="Kinase-like_dom_sf"/>
</dbReference>
<sequence length="242" mass="27087">MQSLTLTQTSAEPPPVAIPVISHKLLLIDATEKLESGGFGQVVGGMYGQNRVTIKTLLEGSLNGLQKKEILLKGTIWHNLKHPNIVTLSGILYGADGASNPYLVMERMVTNATGQAKITNFGLAYLQNLTLTYSSIIRNVPQKHVAILFAPPEAFAHQCIATIAHDTYCFAMTMFEILFCEPPFFHENPEPIKDWVIAGEQPYRPTSDAEEVPDACWELINECWNQDPKLWPRMDDVFQRIF</sequence>
<dbReference type="PANTHER" id="PTHR44329">
    <property type="entry name" value="SERINE/THREONINE-PROTEIN KINASE TNNI3K-RELATED"/>
    <property type="match status" value="1"/>
</dbReference>
<proteinExistence type="predicted"/>
<feature type="non-terminal residue" evidence="2">
    <location>
        <position position="1"/>
    </location>
</feature>
<organism evidence="2 3">
    <name type="scientific">Physocladia obscura</name>
    <dbReference type="NCBI Taxonomy" id="109957"/>
    <lineage>
        <taxon>Eukaryota</taxon>
        <taxon>Fungi</taxon>
        <taxon>Fungi incertae sedis</taxon>
        <taxon>Chytridiomycota</taxon>
        <taxon>Chytridiomycota incertae sedis</taxon>
        <taxon>Chytridiomycetes</taxon>
        <taxon>Chytridiales</taxon>
        <taxon>Chytriomycetaceae</taxon>
        <taxon>Physocladia</taxon>
    </lineage>
</organism>
<dbReference type="GO" id="GO:0004674">
    <property type="term" value="F:protein serine/threonine kinase activity"/>
    <property type="evidence" value="ECO:0007669"/>
    <property type="project" value="TreeGrafter"/>
</dbReference>
<dbReference type="AlphaFoldDB" id="A0AAD5SL95"/>